<dbReference type="EMBL" id="WUAV01000005">
    <property type="protein sequence ID" value="KAF1754625.1"/>
    <property type="molecule type" value="Genomic_DNA"/>
</dbReference>
<keyword evidence="1" id="KW-0732">Signal</keyword>
<gene>
    <name evidence="2" type="ORF">GCK72_021188</name>
</gene>
<evidence type="ECO:0008006" key="4">
    <source>
        <dbReference type="Google" id="ProtNLM"/>
    </source>
</evidence>
<accession>A0A6A5GJ75</accession>
<reference evidence="2 3" key="1">
    <citation type="submission" date="2019-12" db="EMBL/GenBank/DDBJ databases">
        <title>Chromosome-level assembly of the Caenorhabditis remanei genome.</title>
        <authorList>
            <person name="Teterina A.A."/>
            <person name="Willis J.H."/>
            <person name="Phillips P.C."/>
        </authorList>
    </citation>
    <scope>NUCLEOTIDE SEQUENCE [LARGE SCALE GENOMIC DNA]</scope>
    <source>
        <strain evidence="2 3">PX506</strain>
        <tissue evidence="2">Whole organism</tissue>
    </source>
</reference>
<dbReference type="GeneID" id="78777159"/>
<protein>
    <recommendedName>
        <fullName evidence="4">SCP domain-containing protein</fullName>
    </recommendedName>
</protein>
<sequence length="241" mass="26621">MTTKSILLCASLLGIAFLVVSADDSEEIRTLTQLPKEECDNFVKNLNDKKREMIKELNLADGYELAWDPEIVKKISEELAISDVIFNSKSGSWFLADTFDKLIQVSAKELASWDYVDPSSMNNIESLLSPIHRKIGCVGLTTNNYRIYCFLTPGYLIKDPAGGMHHTYVQSYKGVPGTKCADGYANHDGLCALIGSFTTEKPFTKPPGIDVTDATDVTSGSSSTCFRIGFLLFVVSYYSSY</sequence>
<evidence type="ECO:0000256" key="1">
    <source>
        <dbReference type="SAM" id="SignalP"/>
    </source>
</evidence>
<dbReference type="RefSeq" id="XP_053583004.1">
    <property type="nucleotide sequence ID" value="XM_053734091.1"/>
</dbReference>
<name>A0A6A5GJ75_CAERE</name>
<organism evidence="2 3">
    <name type="scientific">Caenorhabditis remanei</name>
    <name type="common">Caenorhabditis vulgaris</name>
    <dbReference type="NCBI Taxonomy" id="31234"/>
    <lineage>
        <taxon>Eukaryota</taxon>
        <taxon>Metazoa</taxon>
        <taxon>Ecdysozoa</taxon>
        <taxon>Nematoda</taxon>
        <taxon>Chromadorea</taxon>
        <taxon>Rhabditida</taxon>
        <taxon>Rhabditina</taxon>
        <taxon>Rhabditomorpha</taxon>
        <taxon>Rhabditoidea</taxon>
        <taxon>Rhabditidae</taxon>
        <taxon>Peloderinae</taxon>
        <taxon>Caenorhabditis</taxon>
    </lineage>
</organism>
<evidence type="ECO:0000313" key="2">
    <source>
        <dbReference type="EMBL" id="KAF1754625.1"/>
    </source>
</evidence>
<proteinExistence type="predicted"/>
<comment type="caution">
    <text evidence="2">The sequence shown here is derived from an EMBL/GenBank/DDBJ whole genome shotgun (WGS) entry which is preliminary data.</text>
</comment>
<dbReference type="KEGG" id="crq:GCK72_021188"/>
<dbReference type="Proteomes" id="UP000483820">
    <property type="component" value="Chromosome V"/>
</dbReference>
<feature type="signal peptide" evidence="1">
    <location>
        <begin position="1"/>
        <end position="22"/>
    </location>
</feature>
<evidence type="ECO:0000313" key="3">
    <source>
        <dbReference type="Proteomes" id="UP000483820"/>
    </source>
</evidence>
<dbReference type="AlphaFoldDB" id="A0A6A5GJ75"/>
<dbReference type="CTD" id="78777159"/>
<feature type="chain" id="PRO_5025531720" description="SCP domain-containing protein" evidence="1">
    <location>
        <begin position="23"/>
        <end position="241"/>
    </location>
</feature>